<dbReference type="OrthoDB" id="292223at2759"/>
<keyword evidence="1" id="KW-0175">Coiled coil</keyword>
<reference evidence="2 3" key="1">
    <citation type="submission" date="2014-06" db="EMBL/GenBank/DDBJ databases">
        <authorList>
            <person name="Swart Estienne"/>
        </authorList>
    </citation>
    <scope>NUCLEOTIDE SEQUENCE [LARGE SCALE GENOMIC DNA]</scope>
    <source>
        <strain evidence="2 3">130c</strain>
    </source>
</reference>
<accession>A0A078B623</accession>
<dbReference type="InterPro" id="IPR029016">
    <property type="entry name" value="GAF-like_dom_sf"/>
</dbReference>
<gene>
    <name evidence="2" type="primary">Contig10212.g10906</name>
    <name evidence="2" type="ORF">STYLEM_18080</name>
</gene>
<proteinExistence type="predicted"/>
<evidence type="ECO:0008006" key="4">
    <source>
        <dbReference type="Google" id="ProtNLM"/>
    </source>
</evidence>
<evidence type="ECO:0000256" key="1">
    <source>
        <dbReference type="SAM" id="Coils"/>
    </source>
</evidence>
<feature type="coiled-coil region" evidence="1">
    <location>
        <begin position="11"/>
        <end position="65"/>
    </location>
</feature>
<organism evidence="2 3">
    <name type="scientific">Stylonychia lemnae</name>
    <name type="common">Ciliate</name>
    <dbReference type="NCBI Taxonomy" id="5949"/>
    <lineage>
        <taxon>Eukaryota</taxon>
        <taxon>Sar</taxon>
        <taxon>Alveolata</taxon>
        <taxon>Ciliophora</taxon>
        <taxon>Intramacronucleata</taxon>
        <taxon>Spirotrichea</taxon>
        <taxon>Stichotrichia</taxon>
        <taxon>Sporadotrichida</taxon>
        <taxon>Oxytrichidae</taxon>
        <taxon>Stylonychinae</taxon>
        <taxon>Stylonychia</taxon>
    </lineage>
</organism>
<feature type="coiled-coil region" evidence="1">
    <location>
        <begin position="218"/>
        <end position="259"/>
    </location>
</feature>
<keyword evidence="3" id="KW-1185">Reference proteome</keyword>
<dbReference type="EMBL" id="CCKQ01017077">
    <property type="protein sequence ID" value="CDW88953.1"/>
    <property type="molecule type" value="Genomic_DNA"/>
</dbReference>
<dbReference type="OMA" id="RIQQTHL"/>
<protein>
    <recommendedName>
        <fullName evidence="4">GAF domain-containing protein</fullName>
    </recommendedName>
</protein>
<dbReference type="InParanoid" id="A0A078B623"/>
<sequence>MKEIEESKYLNEILQRRIQRMSEILKIYEIRIEFDENICLKQSDVEDLRKLIEQLTQTISNTSQTELLLRLKEREELALKTEFNNLKHKYDIVLKEKDFVEKKAKMLQENLKQSEEKLRQQKIDIHNEKRKNEFMSRRVVEMEKSLSAMADDLGQPINNNNNWQGPTVSITNFSLEDNNMQQKQLMPPTPMSPTKFKPIPQNALQKPNIDTNRMRSVLTALNKQNESIKKELNLYKKQFNEKVEDIEQLNSQIKRLQSKVNFGVKSMFENKLKEAFSLKVLPGLSGLPIAENPKQEDQTEEEQIGHGFLATSSQNTNSQQAQQNFWDLDQRMDGLKPSHLKILDQLSELGVQQFLQACKKDVKYDSQLYLEIIATSYLSYKNFSESINFIVNFLLYAQSLQDLETSDKNGLNGTIRLMSIYKNKLPNFFNCTKVTIWVKDLSENQIWTTHQNKLIVRKGPQQQEIIYQALEQKKILIFRRRDEITYQKQYQKNIEHDFYQEEERKNLMIIPIISDTSGQAIGAFEIMNFRVVNDSQRAIISSDHSKFAMMLAKFASSILDKEKIESHQKRETNLVEKFSYFSRLIIQCKNMNQLYQMLKLFVKEIFNSSVLHIILRKGEDQIVVYNENQEPVEESIKVGICGDFLQRQIRRKIAIRNAYEDPRYNKKVDIGVSNQIILMPILLQKFDGESEIIGMLQYENNNYKIDFNEQRQVRNHNLKYANESYLADDSLANQIHKISGFIAAAVDYIMRKDN</sequence>
<dbReference type="SUPFAM" id="SSF55781">
    <property type="entry name" value="GAF domain-like"/>
    <property type="match status" value="2"/>
</dbReference>
<evidence type="ECO:0000313" key="2">
    <source>
        <dbReference type="EMBL" id="CDW88953.1"/>
    </source>
</evidence>
<evidence type="ECO:0000313" key="3">
    <source>
        <dbReference type="Proteomes" id="UP000039865"/>
    </source>
</evidence>
<dbReference type="Gene3D" id="3.30.450.40">
    <property type="match status" value="2"/>
</dbReference>
<name>A0A078B623_STYLE</name>
<feature type="coiled-coil region" evidence="1">
    <location>
        <begin position="90"/>
        <end position="131"/>
    </location>
</feature>
<dbReference type="Proteomes" id="UP000039865">
    <property type="component" value="Unassembled WGS sequence"/>
</dbReference>
<dbReference type="AlphaFoldDB" id="A0A078B623"/>